<keyword evidence="4" id="KW-1133">Transmembrane helix</keyword>
<evidence type="ECO:0000259" key="5">
    <source>
        <dbReference type="PROSITE" id="PS50043"/>
    </source>
</evidence>
<dbReference type="CDD" id="cd06170">
    <property type="entry name" value="LuxR_C_like"/>
    <property type="match status" value="1"/>
</dbReference>
<dbReference type="GO" id="GO:0006355">
    <property type="term" value="P:regulation of DNA-templated transcription"/>
    <property type="evidence" value="ECO:0007669"/>
    <property type="project" value="InterPro"/>
</dbReference>
<organism evidence="6 7">
    <name type="scientific">Pelotomaculum isophthalicicum JI</name>
    <dbReference type="NCBI Taxonomy" id="947010"/>
    <lineage>
        <taxon>Bacteria</taxon>
        <taxon>Bacillati</taxon>
        <taxon>Bacillota</taxon>
        <taxon>Clostridia</taxon>
        <taxon>Eubacteriales</taxon>
        <taxon>Desulfotomaculaceae</taxon>
        <taxon>Pelotomaculum</taxon>
    </lineage>
</organism>
<dbReference type="InterPro" id="IPR016032">
    <property type="entry name" value="Sig_transdc_resp-reg_C-effctor"/>
</dbReference>
<feature type="transmembrane region" description="Helical" evidence="4">
    <location>
        <begin position="164"/>
        <end position="186"/>
    </location>
</feature>
<feature type="transmembrane region" description="Helical" evidence="4">
    <location>
        <begin position="229"/>
        <end position="250"/>
    </location>
</feature>
<dbReference type="Gene3D" id="1.10.10.10">
    <property type="entry name" value="Winged helix-like DNA-binding domain superfamily/Winged helix DNA-binding domain"/>
    <property type="match status" value="1"/>
</dbReference>
<feature type="transmembrane region" description="Helical" evidence="4">
    <location>
        <begin position="137"/>
        <end position="158"/>
    </location>
</feature>
<name>A0A9X4H083_9FIRM</name>
<dbReference type="InterPro" id="IPR000792">
    <property type="entry name" value="Tscrpt_reg_LuxR_C"/>
</dbReference>
<feature type="domain" description="HTH luxR-type" evidence="5">
    <location>
        <begin position="288"/>
        <end position="353"/>
    </location>
</feature>
<feature type="transmembrane region" description="Helical" evidence="4">
    <location>
        <begin position="198"/>
        <end position="217"/>
    </location>
</feature>
<keyword evidence="1" id="KW-0805">Transcription regulation</keyword>
<keyword evidence="4" id="KW-0812">Transmembrane</keyword>
<protein>
    <submittedName>
        <fullName evidence="6">Helix-turn-helix transcriptional regulator</fullName>
    </submittedName>
</protein>
<dbReference type="SUPFAM" id="SSF46894">
    <property type="entry name" value="C-terminal effector domain of the bipartite response regulators"/>
    <property type="match status" value="1"/>
</dbReference>
<keyword evidence="4" id="KW-0472">Membrane</keyword>
<keyword evidence="2" id="KW-0238">DNA-binding</keyword>
<sequence>MPVFLNEENPVITIGLAMTAANLLLGLAGFTHFLSYPFIKIVASFTGLAPLLGALNISNKHLTSNLTNEEPGRINKTGIILSVIAFSAAAYFSGGLWFRVIMPLFYSRWPEVIGLDSFIYAVFYFALALYARKFSYIWLGPVALSLLGLGLATVIIGLDRPVETIITLLLLIAGLCATDLYYWLTLRGLTKMLNCRKVFGLGLGVSLFFITAPGIALDVQLLPSPLSSSTTAVFGACLLFIINPLIIWFLRPLQQYEQDKNVSLNNFDEKNRGGNDVKAGDDKLDREIPAFWYDLTNTEKKVYELIYNGCTDSEISEKLVISRHTVKFHVRNILRKSGTSNRKELLQIVKASK</sequence>
<feature type="transmembrane region" description="Helical" evidence="4">
    <location>
        <begin position="78"/>
        <end position="100"/>
    </location>
</feature>
<evidence type="ECO:0000256" key="2">
    <source>
        <dbReference type="ARBA" id="ARBA00023125"/>
    </source>
</evidence>
<dbReference type="Pfam" id="PF00196">
    <property type="entry name" value="GerE"/>
    <property type="match status" value="1"/>
</dbReference>
<reference evidence="6" key="1">
    <citation type="submission" date="2022-02" db="EMBL/GenBank/DDBJ databases">
        <authorList>
            <person name="Leng L."/>
        </authorList>
    </citation>
    <scope>NUCLEOTIDE SEQUENCE</scope>
    <source>
        <strain evidence="6">JI</strain>
    </source>
</reference>
<keyword evidence="7" id="KW-1185">Reference proteome</keyword>
<dbReference type="PANTHER" id="PTHR44688:SF16">
    <property type="entry name" value="DNA-BINDING TRANSCRIPTIONAL ACTIVATOR DEVR_DOSR"/>
    <property type="match status" value="1"/>
</dbReference>
<feature type="transmembrane region" description="Helical" evidence="4">
    <location>
        <begin position="112"/>
        <end position="130"/>
    </location>
</feature>
<dbReference type="PROSITE" id="PS50043">
    <property type="entry name" value="HTH_LUXR_2"/>
    <property type="match status" value="1"/>
</dbReference>
<evidence type="ECO:0000256" key="1">
    <source>
        <dbReference type="ARBA" id="ARBA00023015"/>
    </source>
</evidence>
<evidence type="ECO:0000256" key="4">
    <source>
        <dbReference type="SAM" id="Phobius"/>
    </source>
</evidence>
<dbReference type="Proteomes" id="UP001154312">
    <property type="component" value="Unassembled WGS sequence"/>
</dbReference>
<proteinExistence type="predicted"/>
<accession>A0A9X4H083</accession>
<dbReference type="EMBL" id="JAKOAV010000035">
    <property type="protein sequence ID" value="MDF9409605.1"/>
    <property type="molecule type" value="Genomic_DNA"/>
</dbReference>
<gene>
    <name evidence="6" type="ORF">L7E55_14805</name>
</gene>
<dbReference type="InterPro" id="IPR036388">
    <property type="entry name" value="WH-like_DNA-bd_sf"/>
</dbReference>
<keyword evidence="3" id="KW-0804">Transcription</keyword>
<dbReference type="PRINTS" id="PR00038">
    <property type="entry name" value="HTHLUXR"/>
</dbReference>
<dbReference type="SMART" id="SM00421">
    <property type="entry name" value="HTH_LUXR"/>
    <property type="match status" value="1"/>
</dbReference>
<feature type="transmembrane region" description="Helical" evidence="4">
    <location>
        <begin position="12"/>
        <end position="32"/>
    </location>
</feature>
<feature type="transmembrane region" description="Helical" evidence="4">
    <location>
        <begin position="38"/>
        <end position="57"/>
    </location>
</feature>
<comment type="caution">
    <text evidence="6">The sequence shown here is derived from an EMBL/GenBank/DDBJ whole genome shotgun (WGS) entry which is preliminary data.</text>
</comment>
<dbReference type="RefSeq" id="WP_277445096.1">
    <property type="nucleotide sequence ID" value="NZ_JAKOAV010000035.1"/>
</dbReference>
<evidence type="ECO:0000313" key="6">
    <source>
        <dbReference type="EMBL" id="MDF9409605.1"/>
    </source>
</evidence>
<evidence type="ECO:0000256" key="3">
    <source>
        <dbReference type="ARBA" id="ARBA00023163"/>
    </source>
</evidence>
<dbReference type="AlphaFoldDB" id="A0A9X4H083"/>
<evidence type="ECO:0000313" key="7">
    <source>
        <dbReference type="Proteomes" id="UP001154312"/>
    </source>
</evidence>
<dbReference type="PANTHER" id="PTHR44688">
    <property type="entry name" value="DNA-BINDING TRANSCRIPTIONAL ACTIVATOR DEVR_DOSR"/>
    <property type="match status" value="1"/>
</dbReference>
<dbReference type="GO" id="GO:0003677">
    <property type="term" value="F:DNA binding"/>
    <property type="evidence" value="ECO:0007669"/>
    <property type="project" value="UniProtKB-KW"/>
</dbReference>